<dbReference type="Pfam" id="PF00583">
    <property type="entry name" value="Acetyltransf_1"/>
    <property type="match status" value="1"/>
</dbReference>
<dbReference type="InterPro" id="IPR000182">
    <property type="entry name" value="GNAT_dom"/>
</dbReference>
<dbReference type="RefSeq" id="WP_045922655.1">
    <property type="nucleotide sequence ID" value="NZ_JBHTHW010000003.1"/>
</dbReference>
<dbReference type="SUPFAM" id="SSF55729">
    <property type="entry name" value="Acyl-CoA N-acyltransferases (Nat)"/>
    <property type="match status" value="1"/>
</dbReference>
<gene>
    <name evidence="2" type="ORF">JG29_08120</name>
</gene>
<dbReference type="Proteomes" id="UP000033695">
    <property type="component" value="Unassembled WGS sequence"/>
</dbReference>
<dbReference type="Gene3D" id="3.40.630.30">
    <property type="match status" value="1"/>
</dbReference>
<dbReference type="CDD" id="cd04301">
    <property type="entry name" value="NAT_SF"/>
    <property type="match status" value="1"/>
</dbReference>
<reference evidence="2 3" key="1">
    <citation type="submission" date="2014-12" db="EMBL/GenBank/DDBJ databases">
        <title>Comparative genomics of the lactic acid bacteria isolated from the honey bee gut.</title>
        <authorList>
            <person name="Ellegaard K.M."/>
            <person name="Tamarit D."/>
            <person name="Javelind E."/>
            <person name="Olofsson T."/>
            <person name="Andersson S.G."/>
            <person name="Vasquez A."/>
        </authorList>
    </citation>
    <scope>NUCLEOTIDE SEQUENCE [LARGE SCALE GENOMIC DNA]</scope>
    <source>
        <strain evidence="2 3">Hon2</strain>
    </source>
</reference>
<evidence type="ECO:0000313" key="3">
    <source>
        <dbReference type="Proteomes" id="UP000033695"/>
    </source>
</evidence>
<dbReference type="InterPro" id="IPR016181">
    <property type="entry name" value="Acyl_CoA_acyltransferase"/>
</dbReference>
<organism evidence="2 3">
    <name type="scientific">Bombilactobacillus mellis</name>
    <dbReference type="NCBI Taxonomy" id="1218508"/>
    <lineage>
        <taxon>Bacteria</taxon>
        <taxon>Bacillati</taxon>
        <taxon>Bacillota</taxon>
        <taxon>Bacilli</taxon>
        <taxon>Lactobacillales</taxon>
        <taxon>Lactobacillaceae</taxon>
        <taxon>Bombilactobacillus</taxon>
    </lineage>
</organism>
<dbReference type="PATRIC" id="fig|1218508.4.peg.831"/>
<dbReference type="STRING" id="1218508.JG29_08120"/>
<sequence>MSNYRQPAIQRLNKKELGYNYPLDQTTNNLANILNDPKHHWLLVFVDDKRQDIKGYLHAELYETTYFAPMFNILALAVDSSSQGKGIGHQLMRTIEKTAQSLGIKEIRLNSSTSRANTHQFYENIDYTVIKFRKDLEKS</sequence>
<evidence type="ECO:0000313" key="2">
    <source>
        <dbReference type="EMBL" id="KJY48988.1"/>
    </source>
</evidence>
<evidence type="ECO:0000259" key="1">
    <source>
        <dbReference type="PROSITE" id="PS51186"/>
    </source>
</evidence>
<feature type="domain" description="N-acetyltransferase" evidence="1">
    <location>
        <begin position="1"/>
        <end position="139"/>
    </location>
</feature>
<dbReference type="EMBL" id="JXBZ01000007">
    <property type="protein sequence ID" value="KJY48988.1"/>
    <property type="molecule type" value="Genomic_DNA"/>
</dbReference>
<dbReference type="GO" id="GO:0016747">
    <property type="term" value="F:acyltransferase activity, transferring groups other than amino-acyl groups"/>
    <property type="evidence" value="ECO:0007669"/>
    <property type="project" value="InterPro"/>
</dbReference>
<keyword evidence="2" id="KW-0808">Transferase</keyword>
<accession>A0A0F4KSG8</accession>
<keyword evidence="3" id="KW-1185">Reference proteome</keyword>
<name>A0A0F4KSG8_9LACO</name>
<dbReference type="HOGENOM" id="CLU_013985_34_4_9"/>
<dbReference type="OrthoDB" id="9797826at2"/>
<dbReference type="PROSITE" id="PS51186">
    <property type="entry name" value="GNAT"/>
    <property type="match status" value="1"/>
</dbReference>
<proteinExistence type="predicted"/>
<dbReference type="AlphaFoldDB" id="A0A0F4KSG8"/>
<comment type="caution">
    <text evidence="2">The sequence shown here is derived from an EMBL/GenBank/DDBJ whole genome shotgun (WGS) entry which is preliminary data.</text>
</comment>
<protein>
    <submittedName>
        <fullName evidence="2">Histone acetyltransferase HPA2</fullName>
    </submittedName>
</protein>